<evidence type="ECO:0000256" key="2">
    <source>
        <dbReference type="ARBA" id="ARBA00010761"/>
    </source>
</evidence>
<geneLocation type="mitochondrion" evidence="7"/>
<dbReference type="Pfam" id="PF05316">
    <property type="entry name" value="VAR1"/>
    <property type="match status" value="1"/>
</dbReference>
<comment type="subcellular location">
    <subcellularLocation>
        <location evidence="1">Mitochondrion</location>
    </subcellularLocation>
</comment>
<organism evidence="7">
    <name type="scientific">Malassezia japonica</name>
    <dbReference type="NCBI Taxonomy" id="223818"/>
    <lineage>
        <taxon>Eukaryota</taxon>
        <taxon>Fungi</taxon>
        <taxon>Dikarya</taxon>
        <taxon>Basidiomycota</taxon>
        <taxon>Ustilaginomycotina</taxon>
        <taxon>Malasseziomycetes</taxon>
        <taxon>Malasseziales</taxon>
        <taxon>Malasseziaceae</taxon>
        <taxon>Malassezia</taxon>
    </lineage>
</organism>
<protein>
    <recommendedName>
        <fullName evidence="6">Small ribosomal subunit protein uS3m</fullName>
    </recommendedName>
</protein>
<keyword evidence="4 7" id="KW-0496">Mitochondrion</keyword>
<dbReference type="GO" id="GO:0005739">
    <property type="term" value="C:mitochondrion"/>
    <property type="evidence" value="ECO:0007669"/>
    <property type="project" value="UniProtKB-SubCell"/>
</dbReference>
<reference evidence="7" key="1">
    <citation type="submission" date="2017-04" db="EMBL/GenBank/DDBJ databases">
        <authorList>
            <person name="Afonso C.L."/>
            <person name="Miller P.J."/>
            <person name="Scott M.A."/>
            <person name="Spackman E."/>
            <person name="Goraichik I."/>
            <person name="Dimitrov K.M."/>
            <person name="Suarez D.L."/>
            <person name="Swayne D.E."/>
        </authorList>
    </citation>
    <scope>NUCLEOTIDE SEQUENCE</scope>
</reference>
<name>A0A2I6QCK1_9BASI</name>
<evidence type="ECO:0000256" key="4">
    <source>
        <dbReference type="ARBA" id="ARBA00023128"/>
    </source>
</evidence>
<proteinExistence type="inferred from homology"/>
<evidence type="ECO:0000256" key="6">
    <source>
        <dbReference type="ARBA" id="ARBA00035157"/>
    </source>
</evidence>
<dbReference type="InterPro" id="IPR007980">
    <property type="entry name" value="Ribosomal_uS3m_fun"/>
</dbReference>
<keyword evidence="5" id="KW-0687">Ribonucleoprotein</keyword>
<dbReference type="GO" id="GO:0006412">
    <property type="term" value="P:translation"/>
    <property type="evidence" value="ECO:0007669"/>
    <property type="project" value="InterPro"/>
</dbReference>
<dbReference type="AlphaFoldDB" id="A0A2I6QCK1"/>
<dbReference type="GO" id="GO:0003735">
    <property type="term" value="F:structural constituent of ribosome"/>
    <property type="evidence" value="ECO:0007669"/>
    <property type="project" value="InterPro"/>
</dbReference>
<keyword evidence="3 7" id="KW-0689">Ribosomal protein</keyword>
<gene>
    <name evidence="7" type="primary">rps3</name>
</gene>
<comment type="similarity">
    <text evidence="2">Belongs to the universal ribosomal protein uS3 family.</text>
</comment>
<sequence>MFSTSIKQNSNKLLTILNDSMLQNSHNFFKGNNYSNQQTMKVANHLIKTYFLNKFPTILISNPVFNTSTNKASITLFYYGGSIDNSNQSELLNSKDILPLSDTLSLLFEKEVNVQLIRVHYPYMNSMILAQYLIKNATTNTFLHFSEAILTYPTLSPDTYGTVDKDGSYILPAYITSIRLELSGRLITEQVVPRVTKKSSRISNPNTNSGSTLNDAGLNSETMNNVLVDYAKFTHKNELGSFTLKVWISSIQSMDKE</sequence>
<dbReference type="GO" id="GO:1990904">
    <property type="term" value="C:ribonucleoprotein complex"/>
    <property type="evidence" value="ECO:0007669"/>
    <property type="project" value="UniProtKB-KW"/>
</dbReference>
<accession>A0A2I6QCK1</accession>
<evidence type="ECO:0000256" key="5">
    <source>
        <dbReference type="ARBA" id="ARBA00023274"/>
    </source>
</evidence>
<evidence type="ECO:0000313" key="7">
    <source>
        <dbReference type="EMBL" id="AUN28104.1"/>
    </source>
</evidence>
<dbReference type="GO" id="GO:0005840">
    <property type="term" value="C:ribosome"/>
    <property type="evidence" value="ECO:0007669"/>
    <property type="project" value="UniProtKB-KW"/>
</dbReference>
<evidence type="ECO:0000256" key="1">
    <source>
        <dbReference type="ARBA" id="ARBA00004173"/>
    </source>
</evidence>
<evidence type="ECO:0000256" key="3">
    <source>
        <dbReference type="ARBA" id="ARBA00022980"/>
    </source>
</evidence>
<dbReference type="EMBL" id="KY911090">
    <property type="protein sequence ID" value="AUN28104.1"/>
    <property type="molecule type" value="Genomic_DNA"/>
</dbReference>